<dbReference type="EMBL" id="JAANQT010000080">
    <property type="protein sequence ID" value="KAG1314877.1"/>
    <property type="molecule type" value="Genomic_DNA"/>
</dbReference>
<dbReference type="AlphaFoldDB" id="A0A9P6XJC0"/>
<dbReference type="Pfam" id="PF24981">
    <property type="entry name" value="Beta-prop_ATRN-LZTR1"/>
    <property type="match status" value="1"/>
</dbReference>
<dbReference type="OrthoDB" id="432528at2759"/>
<dbReference type="PANTHER" id="PTHR46093">
    <property type="entry name" value="ACYL-COA-BINDING DOMAIN-CONTAINING PROTEIN 5"/>
    <property type="match status" value="1"/>
</dbReference>
<comment type="caution">
    <text evidence="5">The sequence shown here is derived from an EMBL/GenBank/DDBJ whole genome shotgun (WGS) entry which is preliminary data.</text>
</comment>
<evidence type="ECO:0000256" key="3">
    <source>
        <dbReference type="SAM" id="Phobius"/>
    </source>
</evidence>
<feature type="domain" description="Attractin/MKLN-like beta-propeller" evidence="4">
    <location>
        <begin position="5"/>
        <end position="243"/>
    </location>
</feature>
<feature type="transmembrane region" description="Helical" evidence="3">
    <location>
        <begin position="391"/>
        <end position="409"/>
    </location>
</feature>
<dbReference type="SUPFAM" id="SSF117281">
    <property type="entry name" value="Kelch motif"/>
    <property type="match status" value="1"/>
</dbReference>
<keyword evidence="3" id="KW-0812">Transmembrane</keyword>
<dbReference type="PANTHER" id="PTHR46093:SF18">
    <property type="entry name" value="FIBRONECTIN TYPE-III DOMAIN-CONTAINING PROTEIN"/>
    <property type="match status" value="1"/>
</dbReference>
<dbReference type="Proteomes" id="UP000716291">
    <property type="component" value="Unassembled WGS sequence"/>
</dbReference>
<reference evidence="5" key="1">
    <citation type="journal article" date="2020" name="Microb. Genom.">
        <title>Genetic diversity of clinical and environmental Mucorales isolates obtained from an investigation of mucormycosis cases among solid organ transplant recipients.</title>
        <authorList>
            <person name="Nguyen M.H."/>
            <person name="Kaul D."/>
            <person name="Muto C."/>
            <person name="Cheng S.J."/>
            <person name="Richter R.A."/>
            <person name="Bruno V.M."/>
            <person name="Liu G."/>
            <person name="Beyhan S."/>
            <person name="Sundermann A.J."/>
            <person name="Mounaud S."/>
            <person name="Pasculle A.W."/>
            <person name="Nierman W.C."/>
            <person name="Driscoll E."/>
            <person name="Cumbie R."/>
            <person name="Clancy C.J."/>
            <person name="Dupont C.L."/>
        </authorList>
    </citation>
    <scope>NUCLEOTIDE SEQUENCE</scope>
    <source>
        <strain evidence="5">GL11</strain>
    </source>
</reference>
<keyword evidence="2" id="KW-0677">Repeat</keyword>
<protein>
    <recommendedName>
        <fullName evidence="4">Attractin/MKLN-like beta-propeller domain-containing protein</fullName>
    </recommendedName>
</protein>
<name>A0A9P6XJC0_RHIOR</name>
<evidence type="ECO:0000313" key="5">
    <source>
        <dbReference type="EMBL" id="KAG1314877.1"/>
    </source>
</evidence>
<organism evidence="5 6">
    <name type="scientific">Rhizopus oryzae</name>
    <name type="common">Mucormycosis agent</name>
    <name type="synonym">Rhizopus arrhizus var. delemar</name>
    <dbReference type="NCBI Taxonomy" id="64495"/>
    <lineage>
        <taxon>Eukaryota</taxon>
        <taxon>Fungi</taxon>
        <taxon>Fungi incertae sedis</taxon>
        <taxon>Mucoromycota</taxon>
        <taxon>Mucoromycotina</taxon>
        <taxon>Mucoromycetes</taxon>
        <taxon>Mucorales</taxon>
        <taxon>Mucorineae</taxon>
        <taxon>Rhizopodaceae</taxon>
        <taxon>Rhizopus</taxon>
    </lineage>
</organism>
<evidence type="ECO:0000259" key="4">
    <source>
        <dbReference type="Pfam" id="PF24981"/>
    </source>
</evidence>
<evidence type="ECO:0000256" key="2">
    <source>
        <dbReference type="ARBA" id="ARBA00022737"/>
    </source>
</evidence>
<keyword evidence="3" id="KW-1133">Transmembrane helix</keyword>
<dbReference type="InterPro" id="IPR015915">
    <property type="entry name" value="Kelch-typ_b-propeller"/>
</dbReference>
<evidence type="ECO:0000256" key="1">
    <source>
        <dbReference type="ARBA" id="ARBA00022441"/>
    </source>
</evidence>
<keyword evidence="3" id="KW-0472">Membrane</keyword>
<accession>A0A9P6XJC0</accession>
<feature type="transmembrane region" description="Helical" evidence="3">
    <location>
        <begin position="334"/>
        <end position="360"/>
    </location>
</feature>
<gene>
    <name evidence="5" type="ORF">G6F64_001116</name>
</gene>
<sequence length="823" mass="92170">MATAQRNNSLLLFGGENATSSYTNTFYQLTQTSSTYDWSTVPQINTPPGVSYAQAVVANNNNDMYVMGGLSNATSGQDTLLQYYKYSFESQSWTAASTNNLTNATGVPSNRYLFSATYDGANTIYIYGGVTVFTKNILADFYKFDITTGTFTELPNPNLFRYGHTASYLSNGQLVILGGMVLVNQSGQMNSILAPMNQIMIYDTKSNSWSMKEAAANNGTLPSTRSNHNAAVTSDNKIIIFGGDNQAPQRNKMYLNAFAILDTSSWAWTMPAVNGIPPARRTLASGAILDGNHLTIAFGEGLNNYYNDVNVLDISTNSWLQSFSTSNSSSSSSLSGGIIAGIVIACVVVALIVLFLLWRFQTYIRWLFMRIHKDIWKPRTGEPLWAETTRIVFQIFLLFIFTVFLVFMIRQVINSPNVTQSIEEQVDTVGIPDIRFCFEGYSDDPDITHNPGVDCQTESGYSCRLHIQKLDMNRFTPGYTGSSGQTTCFLFRPPPDFVLSSTEGYSNGSRLIFTFFDNSSVIEGSIQVSIYPQNTDPNLIVYGLSNEVHMDEDAISSWKMNEINNIQINNVYNLEPPMGGALSYTFVNHHYLQNNAWNYVGFSPITNSTIDIRTAFSSKTLYASFNDTRSQLIVYPERFVNMTDKEVKIYTLVNAFGFMGGIFGLFATLQACLFGFRPRSPWGFVHRWSVGGMRRSLFRGLQSNFKKTDFGIPLVEPVRPYTANVVQTEENEAQRMVRMEGRIQMLEALLKSYYVDEEVFESVKQANLHCKDESLDSSLVMNDKLKVEKMGNNDSTNSWSPSYDDREIDANSFSHVPLTRLDH</sequence>
<dbReference type="Gene3D" id="2.120.10.80">
    <property type="entry name" value="Kelch-type beta propeller"/>
    <property type="match status" value="2"/>
</dbReference>
<feature type="transmembrane region" description="Helical" evidence="3">
    <location>
        <begin position="649"/>
        <end position="676"/>
    </location>
</feature>
<dbReference type="InterPro" id="IPR056737">
    <property type="entry name" value="Beta-prop_ATRN-MKLN-like"/>
</dbReference>
<proteinExistence type="predicted"/>
<keyword evidence="1" id="KW-0880">Kelch repeat</keyword>
<keyword evidence="6" id="KW-1185">Reference proteome</keyword>
<evidence type="ECO:0000313" key="6">
    <source>
        <dbReference type="Proteomes" id="UP000716291"/>
    </source>
</evidence>